<dbReference type="GO" id="GO:0051301">
    <property type="term" value="P:cell division"/>
    <property type="evidence" value="ECO:0007669"/>
    <property type="project" value="UniProtKB-KW"/>
</dbReference>
<dbReference type="InterPro" id="IPR027417">
    <property type="entry name" value="P-loop_NTPase"/>
</dbReference>
<keyword evidence="2" id="KW-0132">Cell division</keyword>
<gene>
    <name evidence="2" type="ORF">SAMN04487779_102113</name>
</gene>
<evidence type="ECO:0000313" key="3">
    <source>
        <dbReference type="Proteomes" id="UP000198925"/>
    </source>
</evidence>
<dbReference type="Gene3D" id="3.40.50.300">
    <property type="entry name" value="P-loop containing nucleotide triphosphate hydrolases"/>
    <property type="match status" value="1"/>
</dbReference>
<dbReference type="SUPFAM" id="SSF52540">
    <property type="entry name" value="P-loop containing nucleoside triphosphate hydrolases"/>
    <property type="match status" value="1"/>
</dbReference>
<dbReference type="EMBL" id="FMZX01000021">
    <property type="protein sequence ID" value="SDE17437.1"/>
    <property type="molecule type" value="Genomic_DNA"/>
</dbReference>
<accession>A0A1G7ASC0</accession>
<keyword evidence="3" id="KW-1185">Reference proteome</keyword>
<reference evidence="2 3" key="1">
    <citation type="submission" date="2016-10" db="EMBL/GenBank/DDBJ databases">
        <authorList>
            <person name="de Groot N.N."/>
        </authorList>
    </citation>
    <scope>NUCLEOTIDE SEQUENCE [LARGE SCALE GENOMIC DNA]</scope>
    <source>
        <strain evidence="2 3">CPCC 100156</strain>
    </source>
</reference>
<feature type="domain" description="G" evidence="1">
    <location>
        <begin position="68"/>
        <end position="173"/>
    </location>
</feature>
<dbReference type="GO" id="GO:0005525">
    <property type="term" value="F:GTP binding"/>
    <property type="evidence" value="ECO:0007669"/>
    <property type="project" value="InterPro"/>
</dbReference>
<dbReference type="Proteomes" id="UP000198925">
    <property type="component" value="Unassembled WGS sequence"/>
</dbReference>
<protein>
    <submittedName>
        <fullName evidence="2">GTP-binding protein EngB required for normal cell division</fullName>
    </submittedName>
</protein>
<dbReference type="Pfam" id="PF01926">
    <property type="entry name" value="MMR_HSR1"/>
    <property type="match status" value="1"/>
</dbReference>
<sequence>MLDDTSPPDNAALRAEMEQVQRELSGALESLLKEAGARLKPAERDEIVAEFKELDILLERLKSGLVWIAIFGRTTAGKSAVTNAIMGADVAKVGIQHDLTREATAFEKRPWKIVDVPGVMGNEVLEDLAVTEAKRALGHVFVIEAEPFAPEIKLFDAVHAATPDTQKIVLFNKWDMYEGRIPAADVAMVKAKVFEKMRKYVASDEDIVFGSALRYDPASDMMVRQELPQLMDRLYAGAGTLGQVINVIDPANRASELLAGISGKVAAVRTKVARKVVFAYGLASVAGGAVPLDTLTVQPGLFASEVFVLSRIFGKTMRAADVKGTAKELLKTCGILFAAEFAAITAADVASTVASVFVPFLAPIFGIADAALLSWYRYRRAVIFGEVAMEYVKRDFSWGGEEPRAIIAECKARAQKHYARFEKASDAFGAAGAAGRRA</sequence>
<keyword evidence="2" id="KW-0131">Cell cycle</keyword>
<dbReference type="RefSeq" id="WP_090570136.1">
    <property type="nucleotide sequence ID" value="NZ_FMXZ01000024.1"/>
</dbReference>
<dbReference type="OrthoDB" id="510452at2"/>
<name>A0A1G7ASC0_9PROT</name>
<dbReference type="AlphaFoldDB" id="A0A1G7ASC0"/>
<dbReference type="STRING" id="938405.SAMN02927895_04987"/>
<evidence type="ECO:0000313" key="2">
    <source>
        <dbReference type="EMBL" id="SDE17437.1"/>
    </source>
</evidence>
<proteinExistence type="predicted"/>
<dbReference type="InterPro" id="IPR006073">
    <property type="entry name" value="GTP-bd"/>
</dbReference>
<evidence type="ECO:0000259" key="1">
    <source>
        <dbReference type="Pfam" id="PF01926"/>
    </source>
</evidence>
<organism evidence="2 3">
    <name type="scientific">Belnapia rosea</name>
    <dbReference type="NCBI Taxonomy" id="938405"/>
    <lineage>
        <taxon>Bacteria</taxon>
        <taxon>Pseudomonadati</taxon>
        <taxon>Pseudomonadota</taxon>
        <taxon>Alphaproteobacteria</taxon>
        <taxon>Acetobacterales</taxon>
        <taxon>Roseomonadaceae</taxon>
        <taxon>Belnapia</taxon>
    </lineage>
</organism>